<sequence length="278" mass="30727">MAHRAHAGRRRLRAVDHRAGRREPVVPGGAGRRAGHRRGAAPQRRMDRPARAMTAMWRHMTGAERILEVLLTRRSVSPRRLQSPGPNPDELDAILQAGLRAPDHGGLHPWRVIEFRPQNREALAWCFEQEKLRRDPLASPTDLRRAREHATRPPLLLGFVVSPRERSKIPAREQWLGAGAALGNLLAAAHQLGYGAIVLSGERCFDETLVRQVGVQPGEYLAGFISMGTIREAPPQARETLSQDVWSCWQGDLLPGAAGEASADGDQSIRPSERVRGS</sequence>
<dbReference type="Pfam" id="PF00881">
    <property type="entry name" value="Nitroreductase"/>
    <property type="match status" value="1"/>
</dbReference>
<dbReference type="PANTHER" id="PTHR43821:SF1">
    <property type="entry name" value="NAD(P)H NITROREDUCTASE YDJA-RELATED"/>
    <property type="match status" value="1"/>
</dbReference>
<reference evidence="3 4" key="1">
    <citation type="submission" date="2017-09" db="EMBL/GenBank/DDBJ databases">
        <title>The diverse metabolic capabilities of V. boronicumulans make it an excellent choice for continued studies on novel biodegradation.</title>
        <authorList>
            <person name="Sun S."/>
        </authorList>
    </citation>
    <scope>NUCLEOTIDE SEQUENCE [LARGE SCALE GENOMIC DNA]</scope>
    <source>
        <strain evidence="3 4">J1</strain>
    </source>
</reference>
<gene>
    <name evidence="3" type="ORF">CKY39_07450</name>
</gene>
<proteinExistence type="predicted"/>
<feature type="compositionally biased region" description="Basic and acidic residues" evidence="1">
    <location>
        <begin position="13"/>
        <end position="24"/>
    </location>
</feature>
<dbReference type="KEGG" id="vbo:CKY39_07450"/>
<dbReference type="Gene3D" id="3.40.109.10">
    <property type="entry name" value="NADH Oxidase"/>
    <property type="match status" value="1"/>
</dbReference>
<evidence type="ECO:0000313" key="4">
    <source>
        <dbReference type="Proteomes" id="UP000217154"/>
    </source>
</evidence>
<evidence type="ECO:0000256" key="1">
    <source>
        <dbReference type="SAM" id="MobiDB-lite"/>
    </source>
</evidence>
<dbReference type="AlphaFoldDB" id="A0A250DFD3"/>
<protein>
    <submittedName>
        <fullName evidence="3">Nitroreductase</fullName>
    </submittedName>
</protein>
<dbReference type="EMBL" id="CP023284">
    <property type="protein sequence ID" value="ATA53068.1"/>
    <property type="molecule type" value="Genomic_DNA"/>
</dbReference>
<feature type="domain" description="Nitroreductase" evidence="2">
    <location>
        <begin position="72"/>
        <end position="228"/>
    </location>
</feature>
<feature type="region of interest" description="Disordered" evidence="1">
    <location>
        <begin position="1"/>
        <end position="48"/>
    </location>
</feature>
<dbReference type="InterPro" id="IPR029479">
    <property type="entry name" value="Nitroreductase"/>
</dbReference>
<accession>A0A250DFD3</accession>
<feature type="region of interest" description="Disordered" evidence="1">
    <location>
        <begin position="257"/>
        <end position="278"/>
    </location>
</feature>
<dbReference type="PANTHER" id="PTHR43821">
    <property type="entry name" value="NAD(P)H NITROREDUCTASE YDJA-RELATED"/>
    <property type="match status" value="1"/>
</dbReference>
<dbReference type="SUPFAM" id="SSF55469">
    <property type="entry name" value="FMN-dependent nitroreductase-like"/>
    <property type="match status" value="1"/>
</dbReference>
<organism evidence="3 4">
    <name type="scientific">Variovorax boronicumulans</name>
    <dbReference type="NCBI Taxonomy" id="436515"/>
    <lineage>
        <taxon>Bacteria</taxon>
        <taxon>Pseudomonadati</taxon>
        <taxon>Pseudomonadota</taxon>
        <taxon>Betaproteobacteria</taxon>
        <taxon>Burkholderiales</taxon>
        <taxon>Comamonadaceae</taxon>
        <taxon>Variovorax</taxon>
    </lineage>
</organism>
<dbReference type="InterPro" id="IPR052530">
    <property type="entry name" value="NAD(P)H_nitroreductase"/>
</dbReference>
<evidence type="ECO:0000313" key="3">
    <source>
        <dbReference type="EMBL" id="ATA53068.1"/>
    </source>
</evidence>
<dbReference type="GO" id="GO:0016491">
    <property type="term" value="F:oxidoreductase activity"/>
    <property type="evidence" value="ECO:0007669"/>
    <property type="project" value="InterPro"/>
</dbReference>
<feature type="compositionally biased region" description="Basic residues" evidence="1">
    <location>
        <begin position="1"/>
        <end position="12"/>
    </location>
</feature>
<evidence type="ECO:0000259" key="2">
    <source>
        <dbReference type="Pfam" id="PF00881"/>
    </source>
</evidence>
<dbReference type="InterPro" id="IPR000415">
    <property type="entry name" value="Nitroreductase-like"/>
</dbReference>
<name>A0A250DFD3_9BURK</name>
<dbReference type="Proteomes" id="UP000217154">
    <property type="component" value="Chromosome"/>
</dbReference>